<dbReference type="PANTHER" id="PTHR31751:SF42">
    <property type="entry name" value="PROTEIN CBG10204"/>
    <property type="match status" value="1"/>
</dbReference>
<organism evidence="2 3">
    <name type="scientific">Paramuricea clavata</name>
    <name type="common">Red gorgonian</name>
    <name type="synonym">Violescent sea-whip</name>
    <dbReference type="NCBI Taxonomy" id="317549"/>
    <lineage>
        <taxon>Eukaryota</taxon>
        <taxon>Metazoa</taxon>
        <taxon>Cnidaria</taxon>
        <taxon>Anthozoa</taxon>
        <taxon>Octocorallia</taxon>
        <taxon>Malacalcyonacea</taxon>
        <taxon>Plexauridae</taxon>
        <taxon>Paramuricea</taxon>
    </lineage>
</organism>
<dbReference type="Proteomes" id="UP001152795">
    <property type="component" value="Unassembled WGS sequence"/>
</dbReference>
<sequence length="582" mass="65457">MATTSGSAVAKSSRYYGRSCVADSCYVTRRDIAKYLGIRVVLKPDAVPTIDAAIKAEERTATIRERKQVIRSLVQEETSGAATSQAKSEALEVEGEATQEVHEHVASKPQETVESPVEEKEEQIKSLKKKIHSMQKENWALRKQKRSLQTAFNKAKEMEDQPSTSKKDELSTEAEPYLEDFNVEEPTDASTVDTDWSSMESYHLSADESEDIDDNGDNVDMTRNTVSVDPNTEPQDEPKFIVFFGMLLGLFSMFCFKCKSKNPTATVKRIGTMATVVQSCKKCGDNFVSRSQPLIQGRHPAGNMLSFSILMSGVNISQAFLMFKHLGLKANQTGNSNAMELAGAKSCFKYLQNLGIKVSTFVSDRHKGIAKWIRESQPDTRHFNDLWHVVKGITKKLIKAGKEKGNEKLLVWVKAIRTHLYWCALSTKQGFGDLIIAKWKSVIRHIANLHTNHPDSLYANCPHGPLEPRDWIKQDYVNEVKKVLFTANDEKRAQALKKYVGRQPPPLNTQFGERLPKPAAIERQQQRKSNVTQFFPSEAEQSSLLESTIAAAAAEQQDQQRSVRRCRKCKKPMKGHRRGQCS</sequence>
<feature type="region of interest" description="Disordered" evidence="1">
    <location>
        <begin position="152"/>
        <end position="194"/>
    </location>
</feature>
<feature type="compositionally biased region" description="Basic residues" evidence="1">
    <location>
        <begin position="562"/>
        <end position="582"/>
    </location>
</feature>
<keyword evidence="3" id="KW-1185">Reference proteome</keyword>
<name>A0A6S7HJH4_PARCT</name>
<protein>
    <submittedName>
        <fullName evidence="2">Uncharacterized protein</fullName>
    </submittedName>
</protein>
<feature type="compositionally biased region" description="Acidic residues" evidence="1">
    <location>
        <begin position="176"/>
        <end position="187"/>
    </location>
</feature>
<dbReference type="OrthoDB" id="5973657at2759"/>
<gene>
    <name evidence="2" type="ORF">PACLA_8A053557</name>
</gene>
<comment type="caution">
    <text evidence="2">The sequence shown here is derived from an EMBL/GenBank/DDBJ whole genome shotgun (WGS) entry which is preliminary data.</text>
</comment>
<dbReference type="AlphaFoldDB" id="A0A6S7HJH4"/>
<accession>A0A6S7HJH4</accession>
<evidence type="ECO:0000256" key="1">
    <source>
        <dbReference type="SAM" id="MobiDB-lite"/>
    </source>
</evidence>
<feature type="compositionally biased region" description="Basic and acidic residues" evidence="1">
    <location>
        <begin position="154"/>
        <end position="170"/>
    </location>
</feature>
<evidence type="ECO:0000313" key="3">
    <source>
        <dbReference type="Proteomes" id="UP001152795"/>
    </source>
</evidence>
<proteinExistence type="predicted"/>
<evidence type="ECO:0000313" key="2">
    <source>
        <dbReference type="EMBL" id="CAB4006145.1"/>
    </source>
</evidence>
<reference evidence="2" key="1">
    <citation type="submission" date="2020-04" db="EMBL/GenBank/DDBJ databases">
        <authorList>
            <person name="Alioto T."/>
            <person name="Alioto T."/>
            <person name="Gomez Garrido J."/>
        </authorList>
    </citation>
    <scope>NUCLEOTIDE SEQUENCE</scope>
    <source>
        <strain evidence="2">A484AB</strain>
    </source>
</reference>
<dbReference type="EMBL" id="CACRXK020005423">
    <property type="protein sequence ID" value="CAB4006145.1"/>
    <property type="molecule type" value="Genomic_DNA"/>
</dbReference>
<feature type="region of interest" description="Disordered" evidence="1">
    <location>
        <begin position="555"/>
        <end position="582"/>
    </location>
</feature>
<dbReference type="PANTHER" id="PTHR31751">
    <property type="entry name" value="SI:CH211-108C17.2-RELATED-RELATED"/>
    <property type="match status" value="1"/>
</dbReference>